<evidence type="ECO:0000256" key="1">
    <source>
        <dbReference type="ARBA" id="ARBA00022857"/>
    </source>
</evidence>
<dbReference type="Pfam" id="PF01370">
    <property type="entry name" value="Epimerase"/>
    <property type="match status" value="1"/>
</dbReference>
<dbReference type="PANTHER" id="PTHR43103">
    <property type="entry name" value="NUCLEOSIDE-DIPHOSPHATE-SUGAR EPIMERASE"/>
    <property type="match status" value="1"/>
</dbReference>
<evidence type="ECO:0000313" key="4">
    <source>
        <dbReference type="EMBL" id="MBB5751859.1"/>
    </source>
</evidence>
<organism evidence="4 5">
    <name type="scientific">Prosthecomicrobium pneumaticum</name>
    <dbReference type="NCBI Taxonomy" id="81895"/>
    <lineage>
        <taxon>Bacteria</taxon>
        <taxon>Pseudomonadati</taxon>
        <taxon>Pseudomonadota</taxon>
        <taxon>Alphaproteobacteria</taxon>
        <taxon>Hyphomicrobiales</taxon>
        <taxon>Kaistiaceae</taxon>
        <taxon>Prosthecomicrobium</taxon>
    </lineage>
</organism>
<evidence type="ECO:0000313" key="5">
    <source>
        <dbReference type="Proteomes" id="UP000523821"/>
    </source>
</evidence>
<protein>
    <submittedName>
        <fullName evidence="4">Nucleoside-diphosphate-sugar epimerase</fullName>
    </submittedName>
</protein>
<proteinExistence type="predicted"/>
<dbReference type="Proteomes" id="UP000523821">
    <property type="component" value="Unassembled WGS sequence"/>
</dbReference>
<dbReference type="SUPFAM" id="SSF51735">
    <property type="entry name" value="NAD(P)-binding Rossmann-fold domains"/>
    <property type="match status" value="1"/>
</dbReference>
<accession>A0A7W9FL05</accession>
<dbReference type="Gene3D" id="3.40.50.720">
    <property type="entry name" value="NAD(P)-binding Rossmann-like Domain"/>
    <property type="match status" value="1"/>
</dbReference>
<comment type="caution">
    <text evidence="4">The sequence shown here is derived from an EMBL/GenBank/DDBJ whole genome shotgun (WGS) entry which is preliminary data.</text>
</comment>
<dbReference type="RefSeq" id="WP_183853009.1">
    <property type="nucleotide sequence ID" value="NZ_JACHOO010000002.1"/>
</dbReference>
<dbReference type="InterPro" id="IPR001509">
    <property type="entry name" value="Epimerase_deHydtase"/>
</dbReference>
<keyword evidence="1" id="KW-0521">NADP</keyword>
<feature type="domain" description="NAD-dependent epimerase/dehydratase" evidence="3">
    <location>
        <begin position="4"/>
        <end position="206"/>
    </location>
</feature>
<sequence>MHVAIVGAAGMLGRKLAAALAAGVPIGGVAPTRLTLVDVVPAPAPEPAAVPIMVRTADIARPETAAALIATAPDILFHIAATAMGQADSDFAAGYRINFDTTRSLLEAIRTRDGGPLPRFVYASSIGVYAPPFPALIPDDFPVRPDSSYGVQKAMCELLLDDYARRGFVDAVGLRLPTLAVRPGPPTFGNSGFFSNIVREPLAGREAVLPVAPTVRHWMASPRSAVGFLLHAAALDGGVLGAERTLTLPGLSVSVAEELEALERIAGPAALARVRFEPDAVLSGAAYPAAFAADRARALGFALAERSFDDVLRFHIEDDFG</sequence>
<dbReference type="EMBL" id="JACHOO010000002">
    <property type="protein sequence ID" value="MBB5751859.1"/>
    <property type="molecule type" value="Genomic_DNA"/>
</dbReference>
<dbReference type="PANTHER" id="PTHR43103:SF3">
    <property type="entry name" value="ADP-L-GLYCERO-D-MANNO-HEPTOSE-6-EPIMERASE"/>
    <property type="match status" value="1"/>
</dbReference>
<evidence type="ECO:0000256" key="2">
    <source>
        <dbReference type="ARBA" id="ARBA00023277"/>
    </source>
</evidence>
<keyword evidence="5" id="KW-1185">Reference proteome</keyword>
<evidence type="ECO:0000259" key="3">
    <source>
        <dbReference type="Pfam" id="PF01370"/>
    </source>
</evidence>
<dbReference type="InterPro" id="IPR036291">
    <property type="entry name" value="NAD(P)-bd_dom_sf"/>
</dbReference>
<keyword evidence="2" id="KW-0119">Carbohydrate metabolism</keyword>
<dbReference type="AlphaFoldDB" id="A0A7W9FL05"/>
<dbReference type="Gene3D" id="3.90.25.10">
    <property type="entry name" value="UDP-galactose 4-epimerase, domain 1"/>
    <property type="match status" value="1"/>
</dbReference>
<name>A0A7W9FL05_9HYPH</name>
<gene>
    <name evidence="4" type="ORF">GGQ63_000911</name>
</gene>
<reference evidence="4 5" key="1">
    <citation type="submission" date="2020-08" db="EMBL/GenBank/DDBJ databases">
        <title>Genomic Encyclopedia of Type Strains, Phase IV (KMG-IV): sequencing the most valuable type-strain genomes for metagenomic binning, comparative biology and taxonomic classification.</title>
        <authorList>
            <person name="Goeker M."/>
        </authorList>
    </citation>
    <scope>NUCLEOTIDE SEQUENCE [LARGE SCALE GENOMIC DNA]</scope>
    <source>
        <strain evidence="4 5">DSM 16268</strain>
    </source>
</reference>